<proteinExistence type="predicted"/>
<evidence type="ECO:0000259" key="1">
    <source>
        <dbReference type="Pfam" id="PF10593"/>
    </source>
</evidence>
<protein>
    <submittedName>
        <fullName evidence="2">Z1 domain-containing protein</fullName>
    </submittedName>
</protein>
<accession>A0ABV7KRV8</accession>
<dbReference type="Pfam" id="PF10593">
    <property type="entry name" value="Z1"/>
    <property type="match status" value="1"/>
</dbReference>
<dbReference type="RefSeq" id="WP_117312761.1">
    <property type="nucleotide sequence ID" value="NZ_JBHRUJ010000017.1"/>
</dbReference>
<keyword evidence="3" id="KW-1185">Reference proteome</keyword>
<feature type="domain" description="Putative endonuclease Z1" evidence="1">
    <location>
        <begin position="398"/>
        <end position="658"/>
    </location>
</feature>
<evidence type="ECO:0000313" key="3">
    <source>
        <dbReference type="Proteomes" id="UP001595625"/>
    </source>
</evidence>
<dbReference type="EMBL" id="JBHRUJ010000017">
    <property type="protein sequence ID" value="MFC3212227.1"/>
    <property type="molecule type" value="Genomic_DNA"/>
</dbReference>
<gene>
    <name evidence="2" type="ORF">ACFOEJ_14160</name>
</gene>
<comment type="caution">
    <text evidence="2">The sequence shown here is derived from an EMBL/GenBank/DDBJ whole genome shotgun (WGS) entry which is preliminary data.</text>
</comment>
<dbReference type="Proteomes" id="UP001595625">
    <property type="component" value="Unassembled WGS sequence"/>
</dbReference>
<reference evidence="3" key="1">
    <citation type="journal article" date="2019" name="Int. J. Syst. Evol. Microbiol.">
        <title>The Global Catalogue of Microorganisms (GCM) 10K type strain sequencing project: providing services to taxonomists for standard genome sequencing and annotation.</title>
        <authorList>
            <consortium name="The Broad Institute Genomics Platform"/>
            <consortium name="The Broad Institute Genome Sequencing Center for Infectious Disease"/>
            <person name="Wu L."/>
            <person name="Ma J."/>
        </authorList>
    </citation>
    <scope>NUCLEOTIDE SEQUENCE [LARGE SCALE GENOMIC DNA]</scope>
    <source>
        <strain evidence="3">CCM 320</strain>
    </source>
</reference>
<organism evidence="2 3">
    <name type="scientific">Planomicrobium okeanokoites</name>
    <name type="common">Planococcus okeanokoites</name>
    <name type="synonym">Flavobacterium okeanokoites</name>
    <dbReference type="NCBI Taxonomy" id="244"/>
    <lineage>
        <taxon>Bacteria</taxon>
        <taxon>Bacillati</taxon>
        <taxon>Bacillota</taxon>
        <taxon>Bacilli</taxon>
        <taxon>Bacillales</taxon>
        <taxon>Caryophanaceae</taxon>
        <taxon>Planomicrobium</taxon>
    </lineage>
</organism>
<sequence length="932" mass="107071">MGNYSQPKYDYIVNMINNMRKNDRTWDQIKYGGGSKMEDLNNFIDMQKMTGFFSSDITKELWLDRVSWAKNAEEQQVQIEKSSDRTIILSKNADTDAEVPLNPKSSWQLYRTKLLNEKWSEDSINEIEKSTIHLLRKLNSDTTESGPIKGLVIGNVQSGKTANMAGLMAMAADHGWNMFIILSGLIDNLRKQTEERLISDLNHPGMFSWQALDNPSKHAPISKHTQSLHLNSKDRERYLTVCLKHKTRLENLNKWLVADKNKYKQMKILVIEDEADQAGINTMDIESEERARINNLIVELVNGKAGSEIKPRSMNYISYTATPYANVLNETSKESLYPKDFIGILRTPKEYFGPKEIFGLYETDDYVGLDIIREVPKLELDQLKEVHKDLSHEVPLAMKNSIIWFYCAAAVQRLNEYKKPVSMLIHTSQVQSHHQKVADAIDKWLNSLTLDDFIKKCEQLYYTETRKFTINDFYGAYPDYGVKKENIKDYPPFEKIVEFIKELKEKKSHIQLDQKGDLNYHKGVHLCIDNCANNGINDENQYVRLAYPKSGISNVESYAPAFIVIGGSTLSRGLTIEGLVSTFFRRSTKQGDTLMQMGRWFGYRKGYELLPRIWMTENTQNKFRFLASLENEMREDFHPFVELGMRPEEYGPHIKNSPELSWLRITAKNRMQSAVETNLDFSGVSSQTVVFTNNKEKLDNNIKVTNEFIKSLNTPVVTFDKAGLLWKDVPFTKIKEMFLDGFEFENSHVFNQIDGFSEWYRKVEKEEGFTGWNVLFVGKGKVDENQNGFRVDAYNIGKVERTRKGKYSLGDEKVSVGVLRNPSDLYKDMSIKDLEAAGANLKDLRADNFTVHNIRKKAGLDKTAQLIIYVIDKDSKARKTAGNKGERYDLNFDEDIIGVSILVPGKKNKSLAKKLTVHLKNTPEIETEDGEE</sequence>
<evidence type="ECO:0000313" key="2">
    <source>
        <dbReference type="EMBL" id="MFC3212227.1"/>
    </source>
</evidence>
<dbReference type="InterPro" id="IPR018310">
    <property type="entry name" value="Put_endonuclease_Z1-dom"/>
</dbReference>
<name>A0ABV7KRV8_PLAOK</name>